<evidence type="ECO:0000313" key="3">
    <source>
        <dbReference type="Proteomes" id="UP000799778"/>
    </source>
</evidence>
<organism evidence="2 3">
    <name type="scientific">Aaosphaeria arxii CBS 175.79</name>
    <dbReference type="NCBI Taxonomy" id="1450172"/>
    <lineage>
        <taxon>Eukaryota</taxon>
        <taxon>Fungi</taxon>
        <taxon>Dikarya</taxon>
        <taxon>Ascomycota</taxon>
        <taxon>Pezizomycotina</taxon>
        <taxon>Dothideomycetes</taxon>
        <taxon>Pleosporomycetidae</taxon>
        <taxon>Pleosporales</taxon>
        <taxon>Pleosporales incertae sedis</taxon>
        <taxon>Aaosphaeria</taxon>
    </lineage>
</organism>
<dbReference type="EMBL" id="ML978067">
    <property type="protein sequence ID" value="KAF2018671.1"/>
    <property type="molecule type" value="Genomic_DNA"/>
</dbReference>
<dbReference type="PANTHER" id="PTHR39599:SF1">
    <property type="entry name" value="GPI-ANCHORED PROTEIN (EUROFUNG)"/>
    <property type="match status" value="1"/>
</dbReference>
<proteinExistence type="predicted"/>
<evidence type="ECO:0000256" key="1">
    <source>
        <dbReference type="SAM" id="SignalP"/>
    </source>
</evidence>
<feature type="signal peptide" evidence="1">
    <location>
        <begin position="1"/>
        <end position="17"/>
    </location>
</feature>
<dbReference type="OrthoDB" id="5410926at2759"/>
<dbReference type="RefSeq" id="XP_033387010.1">
    <property type="nucleotide sequence ID" value="XM_033533573.1"/>
</dbReference>
<reference evidence="2" key="1">
    <citation type="journal article" date="2020" name="Stud. Mycol.">
        <title>101 Dothideomycetes genomes: a test case for predicting lifestyles and emergence of pathogens.</title>
        <authorList>
            <person name="Haridas S."/>
            <person name="Albert R."/>
            <person name="Binder M."/>
            <person name="Bloem J."/>
            <person name="Labutti K."/>
            <person name="Salamov A."/>
            <person name="Andreopoulos B."/>
            <person name="Baker S."/>
            <person name="Barry K."/>
            <person name="Bills G."/>
            <person name="Bluhm B."/>
            <person name="Cannon C."/>
            <person name="Castanera R."/>
            <person name="Culley D."/>
            <person name="Daum C."/>
            <person name="Ezra D."/>
            <person name="Gonzalez J."/>
            <person name="Henrissat B."/>
            <person name="Kuo A."/>
            <person name="Liang C."/>
            <person name="Lipzen A."/>
            <person name="Lutzoni F."/>
            <person name="Magnuson J."/>
            <person name="Mondo S."/>
            <person name="Nolan M."/>
            <person name="Ohm R."/>
            <person name="Pangilinan J."/>
            <person name="Park H.-J."/>
            <person name="Ramirez L."/>
            <person name="Alfaro M."/>
            <person name="Sun H."/>
            <person name="Tritt A."/>
            <person name="Yoshinaga Y."/>
            <person name="Zwiers L.-H."/>
            <person name="Turgeon B."/>
            <person name="Goodwin S."/>
            <person name="Spatafora J."/>
            <person name="Crous P."/>
            <person name="Grigoriev I."/>
        </authorList>
    </citation>
    <scope>NUCLEOTIDE SEQUENCE</scope>
    <source>
        <strain evidence="2">CBS 175.79</strain>
    </source>
</reference>
<dbReference type="PANTHER" id="PTHR39599">
    <property type="entry name" value="GPI-ANCHORED PROTEIN (EUROFUNG)-RELATED-RELATED"/>
    <property type="match status" value="1"/>
</dbReference>
<dbReference type="GeneID" id="54290970"/>
<keyword evidence="1" id="KW-0732">Signal</keyword>
<sequence length="282" mass="28457">MRHALLPFFLPLALATAAPDLLADFIPPLTETAPTLDNETVADGTLELMKRQSGGCSQGYYACVNLNAPGLCCRTNQICALDNANHVACCDQGSQCTGTIKPVGSQPTNLPTSSSFPPTTVTTQNPFATITTTANPSFIQTPNTGAYVRSTVPNEFYPFAFIPTTYTNAAACSSAYSTCQADAASCTDALANGRQGVTVSAPDGAGAVITAVPSLGPLSASSICQSLSSRACYELDVRACAAFGTGGGGGGGSGAAGAKKCRELYGGVGAGIAVVGIAGQIF</sequence>
<dbReference type="Proteomes" id="UP000799778">
    <property type="component" value="Unassembled WGS sequence"/>
</dbReference>
<protein>
    <submittedName>
        <fullName evidence="2">Uncharacterized protein</fullName>
    </submittedName>
</protein>
<feature type="chain" id="PRO_5025391427" evidence="1">
    <location>
        <begin position="18"/>
        <end position="282"/>
    </location>
</feature>
<name>A0A6A5Y178_9PLEO</name>
<keyword evidence="3" id="KW-1185">Reference proteome</keyword>
<gene>
    <name evidence="2" type="ORF">BU24DRAFT_488757</name>
</gene>
<evidence type="ECO:0000313" key="2">
    <source>
        <dbReference type="EMBL" id="KAF2018671.1"/>
    </source>
</evidence>
<accession>A0A6A5Y178</accession>
<dbReference type="AlphaFoldDB" id="A0A6A5Y178"/>